<evidence type="ECO:0008006" key="3">
    <source>
        <dbReference type="Google" id="ProtNLM"/>
    </source>
</evidence>
<dbReference type="EMBL" id="MLFK01000010">
    <property type="protein sequence ID" value="OIV40353.1"/>
    <property type="molecule type" value="Genomic_DNA"/>
</dbReference>
<dbReference type="OrthoDB" id="403927at2"/>
<name>A0A1J7C3T2_FLAJO</name>
<dbReference type="Proteomes" id="UP000182826">
    <property type="component" value="Unassembled WGS sequence"/>
</dbReference>
<dbReference type="REBASE" id="181569">
    <property type="entry name" value="FjoCI04ORF20675P"/>
</dbReference>
<dbReference type="AlphaFoldDB" id="A0A1J7C3T2"/>
<keyword evidence="2" id="KW-1185">Reference proteome</keyword>
<accession>A0A1J7C3T2</accession>
<evidence type="ECO:0000313" key="2">
    <source>
        <dbReference type="Proteomes" id="UP000182826"/>
    </source>
</evidence>
<dbReference type="RefSeq" id="WP_071638477.1">
    <property type="nucleotide sequence ID" value="NZ_MLFK01000010.1"/>
</dbReference>
<protein>
    <recommendedName>
        <fullName evidence="3">Restriction endonuclease</fullName>
    </recommendedName>
</protein>
<reference evidence="1 2" key="1">
    <citation type="submission" date="2016-10" db="EMBL/GenBank/DDBJ databases">
        <title>Draft Genome Sequence of Rhizobacteria Flavobacterium johnsoniae CI04.</title>
        <authorList>
            <person name="Bravo J.I."/>
            <person name="Lozano G.L."/>
            <person name="Handelsman J."/>
        </authorList>
    </citation>
    <scope>NUCLEOTIDE SEQUENCE [LARGE SCALE GENOMIC DNA]</scope>
    <source>
        <strain evidence="1 2">CI04</strain>
    </source>
</reference>
<sequence>MVELQNLLETINYDIRIKQDARFMDQKCTPDVVCIIADCVINLRESDPSKEFVVQDIWDSQYFIKNVKAIFNKPSATNPTTKSEYDKFIQQPLRLLAYAGVLNIQKRGTKNFYKIENLHVLEYISLKDRNAYNFLYKYFLKVLSDSGLLKFFEEYRDKYENGLLLQNDFEELQSRFIKFIIGNTAINGEIEIRRIFPKILNVFACENNLPGSIKGRMSVNQFYYTDLMYNRKNWRDLSKDKTLSRQEALDESEQNIIEGTAFNAYLVQKAIGQIKKMYFDSEVKDQWSNGDATQVHHIFPKSKFPLLAHYLENLIKLTATQHYTKAHPNNKTDSINVDYQLVCLLAKSDSIEKSLLKNEVYYRKESFIYCINTGLNTELNYDLTFRQIKQELAKIYNDN</sequence>
<organism evidence="1 2">
    <name type="scientific">Flavobacterium johnsoniae</name>
    <name type="common">Cytophaga johnsonae</name>
    <dbReference type="NCBI Taxonomy" id="986"/>
    <lineage>
        <taxon>Bacteria</taxon>
        <taxon>Pseudomonadati</taxon>
        <taxon>Bacteroidota</taxon>
        <taxon>Flavobacteriia</taxon>
        <taxon>Flavobacteriales</taxon>
        <taxon>Flavobacteriaceae</taxon>
        <taxon>Flavobacterium</taxon>
    </lineage>
</organism>
<evidence type="ECO:0000313" key="1">
    <source>
        <dbReference type="EMBL" id="OIV40353.1"/>
    </source>
</evidence>
<gene>
    <name evidence="1" type="ORF">BKM63_20670</name>
</gene>
<comment type="caution">
    <text evidence="1">The sequence shown here is derived from an EMBL/GenBank/DDBJ whole genome shotgun (WGS) entry which is preliminary data.</text>
</comment>
<proteinExistence type="predicted"/>